<name>A0A9R0V217_TRITD</name>
<accession>A0A9R0V217</accession>
<organism evidence="3 4">
    <name type="scientific">Triticum turgidum subsp. durum</name>
    <name type="common">Durum wheat</name>
    <name type="synonym">Triticum durum</name>
    <dbReference type="NCBI Taxonomy" id="4567"/>
    <lineage>
        <taxon>Eukaryota</taxon>
        <taxon>Viridiplantae</taxon>
        <taxon>Streptophyta</taxon>
        <taxon>Embryophyta</taxon>
        <taxon>Tracheophyta</taxon>
        <taxon>Spermatophyta</taxon>
        <taxon>Magnoliopsida</taxon>
        <taxon>Liliopsida</taxon>
        <taxon>Poales</taxon>
        <taxon>Poaceae</taxon>
        <taxon>BOP clade</taxon>
        <taxon>Pooideae</taxon>
        <taxon>Triticodae</taxon>
        <taxon>Triticeae</taxon>
        <taxon>Triticinae</taxon>
        <taxon>Triticum</taxon>
    </lineage>
</organism>
<gene>
    <name evidence="3" type="ORF">TRITD_1Av1G199930</name>
</gene>
<dbReference type="Proteomes" id="UP000324705">
    <property type="component" value="Chromosome 1A"/>
</dbReference>
<evidence type="ECO:0000313" key="4">
    <source>
        <dbReference type="Proteomes" id="UP000324705"/>
    </source>
</evidence>
<dbReference type="SUPFAM" id="SSF56059">
    <property type="entry name" value="Glutathione synthetase ATP-binding domain-like"/>
    <property type="match status" value="1"/>
</dbReference>
<evidence type="ECO:0000256" key="1">
    <source>
        <dbReference type="ARBA" id="ARBA00007837"/>
    </source>
</evidence>
<dbReference type="EMBL" id="LT934111">
    <property type="protein sequence ID" value="VAH09534.1"/>
    <property type="molecule type" value="Genomic_DNA"/>
</dbReference>
<comment type="similarity">
    <text evidence="1">Belongs to the PEP-utilizing enzyme family.</text>
</comment>
<evidence type="ECO:0000313" key="3">
    <source>
        <dbReference type="EMBL" id="VAH09534.1"/>
    </source>
</evidence>
<sequence>MSVLVQEVVSADYAFVIHTTNPSSGESSEIYAEVVKGLGETLVGAYPGRAMSFVCKKDNLDSPKVNQYY</sequence>
<reference evidence="3 4" key="1">
    <citation type="submission" date="2017-09" db="EMBL/GenBank/DDBJ databases">
        <authorList>
            <consortium name="International Durum Wheat Genome Sequencing Consortium (IDWGSC)"/>
            <person name="Milanesi L."/>
        </authorList>
    </citation>
    <scope>NUCLEOTIDE SEQUENCE [LARGE SCALE GENOMIC DNA]</scope>
    <source>
        <strain evidence="4">cv. Svevo</strain>
    </source>
</reference>
<protein>
    <recommendedName>
        <fullName evidence="2">Pyruvate phosphate dikinase AMP/ATP-binding domain-containing protein</fullName>
    </recommendedName>
</protein>
<dbReference type="Pfam" id="PF01326">
    <property type="entry name" value="PPDK_N"/>
    <property type="match status" value="1"/>
</dbReference>
<dbReference type="Gramene" id="TRITD1Av1G199930.4">
    <property type="protein sequence ID" value="TRITD1Av1G199930.4"/>
    <property type="gene ID" value="TRITD1Av1G199930"/>
</dbReference>
<dbReference type="Gene3D" id="3.30.470.20">
    <property type="entry name" value="ATP-grasp fold, B domain"/>
    <property type="match status" value="1"/>
</dbReference>
<keyword evidence="4" id="KW-1185">Reference proteome</keyword>
<evidence type="ECO:0000259" key="2">
    <source>
        <dbReference type="Pfam" id="PF01326"/>
    </source>
</evidence>
<feature type="domain" description="Pyruvate phosphate dikinase AMP/ATP-binding" evidence="2">
    <location>
        <begin position="1"/>
        <end position="44"/>
    </location>
</feature>
<dbReference type="AlphaFoldDB" id="A0A9R0V217"/>
<dbReference type="InterPro" id="IPR002192">
    <property type="entry name" value="PPDK_AMP/ATP-bd"/>
</dbReference>
<dbReference type="PANTHER" id="PTHR46999">
    <property type="entry name" value="ALPHA-GLUCAN WATER DIKINASE 1, CHLOROPLASTIC-RELATED"/>
    <property type="match status" value="1"/>
</dbReference>
<proteinExistence type="inferred from homology"/>
<dbReference type="PANTHER" id="PTHR46999:SF5">
    <property type="entry name" value="PYRUVATE PHOSPHATE DIKINASE AMP_ATP-BINDING DOMAIN-CONTAINING PROTEIN"/>
    <property type="match status" value="1"/>
</dbReference>